<reference evidence="9 10" key="1">
    <citation type="submission" date="2015-01" db="EMBL/GenBank/DDBJ databases">
        <title>Vibrio sp. C1 JCM 19231 whole genome shotgun sequence.</title>
        <authorList>
            <person name="Sawabe T."/>
            <person name="Meirelles P."/>
            <person name="Feng G."/>
            <person name="Sayaka M."/>
            <person name="Hattori M."/>
            <person name="Ohkuma M."/>
        </authorList>
    </citation>
    <scope>NUCLEOTIDE SEQUENCE [LARGE SCALE GENOMIC DNA]</scope>
    <source>
        <strain evidence="10">JCM 19231</strain>
    </source>
</reference>
<keyword evidence="3 6" id="KW-0479">Metal-binding</keyword>
<dbReference type="Pfam" id="PF13442">
    <property type="entry name" value="Cytochrome_CBB3"/>
    <property type="match status" value="1"/>
</dbReference>
<dbReference type="SUPFAM" id="SSF46626">
    <property type="entry name" value="Cytochrome c"/>
    <property type="match status" value="1"/>
</dbReference>
<dbReference type="RefSeq" id="WP_261836302.1">
    <property type="nucleotide sequence ID" value="NZ_AP024882.1"/>
</dbReference>
<evidence type="ECO:0000256" key="6">
    <source>
        <dbReference type="PROSITE-ProRule" id="PRU00433"/>
    </source>
</evidence>
<accession>A0A0B8P2I1</accession>
<evidence type="ECO:0000256" key="3">
    <source>
        <dbReference type="ARBA" id="ARBA00022723"/>
    </source>
</evidence>
<evidence type="ECO:0000256" key="1">
    <source>
        <dbReference type="ARBA" id="ARBA00022448"/>
    </source>
</evidence>
<keyword evidence="7" id="KW-0472">Membrane</keyword>
<dbReference type="PRINTS" id="PR00605">
    <property type="entry name" value="CYTCHROMECIC"/>
</dbReference>
<dbReference type="AlphaFoldDB" id="A0A0B8P2I1"/>
<keyword evidence="7" id="KW-0812">Transmembrane</keyword>
<feature type="domain" description="Cytochrome c" evidence="8">
    <location>
        <begin position="33"/>
        <end position="123"/>
    </location>
</feature>
<dbReference type="Proteomes" id="UP000031671">
    <property type="component" value="Unassembled WGS sequence"/>
</dbReference>
<evidence type="ECO:0000313" key="9">
    <source>
        <dbReference type="EMBL" id="GAM57513.1"/>
    </source>
</evidence>
<keyword evidence="4" id="KW-0249">Electron transport</keyword>
<dbReference type="Gene3D" id="1.10.760.10">
    <property type="entry name" value="Cytochrome c-like domain"/>
    <property type="match status" value="1"/>
</dbReference>
<evidence type="ECO:0000256" key="7">
    <source>
        <dbReference type="SAM" id="Phobius"/>
    </source>
</evidence>
<proteinExistence type="predicted"/>
<dbReference type="GO" id="GO:0020037">
    <property type="term" value="F:heme binding"/>
    <property type="evidence" value="ECO:0007669"/>
    <property type="project" value="InterPro"/>
</dbReference>
<dbReference type="GO" id="GO:0005506">
    <property type="term" value="F:iron ion binding"/>
    <property type="evidence" value="ECO:0007669"/>
    <property type="project" value="InterPro"/>
</dbReference>
<keyword evidence="2 6" id="KW-0349">Heme</keyword>
<keyword evidence="5 6" id="KW-0408">Iron</keyword>
<keyword evidence="7" id="KW-1133">Transmembrane helix</keyword>
<evidence type="ECO:0000256" key="4">
    <source>
        <dbReference type="ARBA" id="ARBA00022982"/>
    </source>
</evidence>
<evidence type="ECO:0000259" key="8">
    <source>
        <dbReference type="PROSITE" id="PS51007"/>
    </source>
</evidence>
<comment type="caution">
    <text evidence="9">The sequence shown here is derived from an EMBL/GenBank/DDBJ whole genome shotgun (WGS) entry which is preliminary data.</text>
</comment>
<gene>
    <name evidence="9" type="ORF">JCM19231_1860</name>
</gene>
<dbReference type="InterPro" id="IPR008168">
    <property type="entry name" value="Cyt_C_IC"/>
</dbReference>
<keyword evidence="10" id="KW-1185">Reference proteome</keyword>
<sequence length="124" mass="13540">MKTISLYLLLGVVLVTGGFVGVKAYMDNRYGEADLANGKAQFTNNCLMCHGDKGHGDGLVAQSLEVKPDNIHAELINPFGMKFELIDSVLQGDNGQNGVMPAFKDTLTEKDVNDIFEYIKSINQ</sequence>
<keyword evidence="1" id="KW-0813">Transport</keyword>
<evidence type="ECO:0000256" key="5">
    <source>
        <dbReference type="ARBA" id="ARBA00023004"/>
    </source>
</evidence>
<evidence type="ECO:0000256" key="2">
    <source>
        <dbReference type="ARBA" id="ARBA00022617"/>
    </source>
</evidence>
<protein>
    <recommendedName>
        <fullName evidence="8">Cytochrome c domain-containing protein</fullName>
    </recommendedName>
</protein>
<dbReference type="PROSITE" id="PS51007">
    <property type="entry name" value="CYTC"/>
    <property type="match status" value="1"/>
</dbReference>
<reference evidence="9 10" key="2">
    <citation type="submission" date="2015-01" db="EMBL/GenBank/DDBJ databases">
        <authorList>
            <consortium name="NBRP consortium"/>
            <person name="Sawabe T."/>
            <person name="Meirelles P."/>
            <person name="Feng G."/>
            <person name="Sayaka M."/>
            <person name="Hattori M."/>
            <person name="Ohkuma M."/>
        </authorList>
    </citation>
    <scope>NUCLEOTIDE SEQUENCE [LARGE SCALE GENOMIC DNA]</scope>
    <source>
        <strain evidence="10">JCM 19231</strain>
    </source>
</reference>
<dbReference type="EMBL" id="BBRZ01000056">
    <property type="protein sequence ID" value="GAM57513.1"/>
    <property type="molecule type" value="Genomic_DNA"/>
</dbReference>
<evidence type="ECO:0000313" key="10">
    <source>
        <dbReference type="Proteomes" id="UP000031671"/>
    </source>
</evidence>
<dbReference type="GO" id="GO:0009055">
    <property type="term" value="F:electron transfer activity"/>
    <property type="evidence" value="ECO:0007669"/>
    <property type="project" value="InterPro"/>
</dbReference>
<dbReference type="InterPro" id="IPR009056">
    <property type="entry name" value="Cyt_c-like_dom"/>
</dbReference>
<feature type="transmembrane region" description="Helical" evidence="7">
    <location>
        <begin position="6"/>
        <end position="26"/>
    </location>
</feature>
<organism evidence="9 10">
    <name type="scientific">Vibrio ishigakensis</name>
    <dbReference type="NCBI Taxonomy" id="1481914"/>
    <lineage>
        <taxon>Bacteria</taxon>
        <taxon>Pseudomonadati</taxon>
        <taxon>Pseudomonadota</taxon>
        <taxon>Gammaproteobacteria</taxon>
        <taxon>Vibrionales</taxon>
        <taxon>Vibrionaceae</taxon>
        <taxon>Vibrio</taxon>
    </lineage>
</organism>
<dbReference type="InterPro" id="IPR036909">
    <property type="entry name" value="Cyt_c-like_dom_sf"/>
</dbReference>
<name>A0A0B8P2I1_9VIBR</name>